<dbReference type="EMBL" id="KV878355">
    <property type="protein sequence ID" value="OJJ42889.1"/>
    <property type="molecule type" value="Genomic_DNA"/>
</dbReference>
<dbReference type="RefSeq" id="XP_022577399.1">
    <property type="nucleotide sequence ID" value="XM_022727493.1"/>
</dbReference>
<evidence type="ECO:0000313" key="2">
    <source>
        <dbReference type="EMBL" id="OJJ42889.1"/>
    </source>
</evidence>
<feature type="domain" description="Tc toxin complex TcA C-terminal TcB-binding" evidence="1">
    <location>
        <begin position="103"/>
        <end position="153"/>
    </location>
</feature>
<evidence type="ECO:0000313" key="3">
    <source>
        <dbReference type="Proteomes" id="UP000184188"/>
    </source>
</evidence>
<dbReference type="InterPro" id="IPR040840">
    <property type="entry name" value="TcA_TcB_BD"/>
</dbReference>
<name>A0A1L9S6U9_9EURO</name>
<dbReference type="OrthoDB" id="4940706at2759"/>
<gene>
    <name evidence="2" type="ORF">ASPZODRAFT_19870</name>
</gene>
<keyword evidence="3" id="KW-1185">Reference proteome</keyword>
<reference evidence="3" key="1">
    <citation type="journal article" date="2017" name="Genome Biol.">
        <title>Comparative genomics reveals high biological diversity and specific adaptations in the industrially and medically important fungal genus Aspergillus.</title>
        <authorList>
            <person name="de Vries R.P."/>
            <person name="Riley R."/>
            <person name="Wiebenga A."/>
            <person name="Aguilar-Osorio G."/>
            <person name="Amillis S."/>
            <person name="Uchima C.A."/>
            <person name="Anderluh G."/>
            <person name="Asadollahi M."/>
            <person name="Askin M."/>
            <person name="Barry K."/>
            <person name="Battaglia E."/>
            <person name="Bayram O."/>
            <person name="Benocci T."/>
            <person name="Braus-Stromeyer S.A."/>
            <person name="Caldana C."/>
            <person name="Canovas D."/>
            <person name="Cerqueira G.C."/>
            <person name="Chen F."/>
            <person name="Chen W."/>
            <person name="Choi C."/>
            <person name="Clum A."/>
            <person name="Dos Santos R.A."/>
            <person name="Damasio A.R."/>
            <person name="Diallinas G."/>
            <person name="Emri T."/>
            <person name="Fekete E."/>
            <person name="Flipphi M."/>
            <person name="Freyberg S."/>
            <person name="Gallo A."/>
            <person name="Gournas C."/>
            <person name="Habgood R."/>
            <person name="Hainaut M."/>
            <person name="Harispe M.L."/>
            <person name="Henrissat B."/>
            <person name="Hilden K.S."/>
            <person name="Hope R."/>
            <person name="Hossain A."/>
            <person name="Karabika E."/>
            <person name="Karaffa L."/>
            <person name="Karanyi Z."/>
            <person name="Krasevec N."/>
            <person name="Kuo A."/>
            <person name="Kusch H."/>
            <person name="LaButti K."/>
            <person name="Lagendijk E.L."/>
            <person name="Lapidus A."/>
            <person name="Levasseur A."/>
            <person name="Lindquist E."/>
            <person name="Lipzen A."/>
            <person name="Logrieco A.F."/>
            <person name="MacCabe A."/>
            <person name="Maekelae M.R."/>
            <person name="Malavazi I."/>
            <person name="Melin P."/>
            <person name="Meyer V."/>
            <person name="Mielnichuk N."/>
            <person name="Miskei M."/>
            <person name="Molnar A.P."/>
            <person name="Mule G."/>
            <person name="Ngan C.Y."/>
            <person name="Orejas M."/>
            <person name="Orosz E."/>
            <person name="Ouedraogo J.P."/>
            <person name="Overkamp K.M."/>
            <person name="Park H.-S."/>
            <person name="Perrone G."/>
            <person name="Piumi F."/>
            <person name="Punt P.J."/>
            <person name="Ram A.F."/>
            <person name="Ramon A."/>
            <person name="Rauscher S."/>
            <person name="Record E."/>
            <person name="Riano-Pachon D.M."/>
            <person name="Robert V."/>
            <person name="Roehrig J."/>
            <person name="Ruller R."/>
            <person name="Salamov A."/>
            <person name="Salih N.S."/>
            <person name="Samson R.A."/>
            <person name="Sandor E."/>
            <person name="Sanguinetti M."/>
            <person name="Schuetze T."/>
            <person name="Sepcic K."/>
            <person name="Shelest E."/>
            <person name="Sherlock G."/>
            <person name="Sophianopoulou V."/>
            <person name="Squina F.M."/>
            <person name="Sun H."/>
            <person name="Susca A."/>
            <person name="Todd R.B."/>
            <person name="Tsang A."/>
            <person name="Unkles S.E."/>
            <person name="van de Wiele N."/>
            <person name="van Rossen-Uffink D."/>
            <person name="Oliveira J.V."/>
            <person name="Vesth T.C."/>
            <person name="Visser J."/>
            <person name="Yu J.-H."/>
            <person name="Zhou M."/>
            <person name="Andersen M.R."/>
            <person name="Archer D.B."/>
            <person name="Baker S.E."/>
            <person name="Benoit I."/>
            <person name="Brakhage A.A."/>
            <person name="Braus G.H."/>
            <person name="Fischer R."/>
            <person name="Frisvad J.C."/>
            <person name="Goldman G.H."/>
            <person name="Houbraken J."/>
            <person name="Oakley B."/>
            <person name="Pocsi I."/>
            <person name="Scazzocchio C."/>
            <person name="Seiboth B."/>
            <person name="vanKuyk P.A."/>
            <person name="Wortman J."/>
            <person name="Dyer P.S."/>
            <person name="Grigoriev I.V."/>
        </authorList>
    </citation>
    <scope>NUCLEOTIDE SEQUENCE [LARGE SCALE GENOMIC DNA]</scope>
    <source>
        <strain evidence="3">CBS 506.65</strain>
    </source>
</reference>
<dbReference type="GeneID" id="34613957"/>
<sequence length="225" mass="24321">MEDTAFDLGLTQGLSQGVAASGEIASALVALNGHLPAFLGTVELEFEALWTLRSRHEIVIASRPTQYTRQLKINLADNRIKANNKKIAVIDQSSDLTAAADPLCQLGPASFLKLQITGEMIFSLPEELFDIDFPQYHFRRTKFIAVSVHCIVYSPALMATCAWTSTCTGPAVRRMQLTPAWLTPSQPSPSAAVTPTPAFELIAGAVLQPFEGAGVVSTYTLTARK</sequence>
<dbReference type="STRING" id="1073090.A0A1L9S6U9"/>
<evidence type="ECO:0000259" key="1">
    <source>
        <dbReference type="Pfam" id="PF18276"/>
    </source>
</evidence>
<organism evidence="2 3">
    <name type="scientific">Penicilliopsis zonata CBS 506.65</name>
    <dbReference type="NCBI Taxonomy" id="1073090"/>
    <lineage>
        <taxon>Eukaryota</taxon>
        <taxon>Fungi</taxon>
        <taxon>Dikarya</taxon>
        <taxon>Ascomycota</taxon>
        <taxon>Pezizomycotina</taxon>
        <taxon>Eurotiomycetes</taxon>
        <taxon>Eurotiomycetidae</taxon>
        <taxon>Eurotiales</taxon>
        <taxon>Aspergillaceae</taxon>
        <taxon>Penicilliopsis</taxon>
    </lineage>
</organism>
<dbReference type="Proteomes" id="UP000184188">
    <property type="component" value="Unassembled WGS sequence"/>
</dbReference>
<dbReference type="VEuPathDB" id="FungiDB:ASPZODRAFT_19870"/>
<protein>
    <recommendedName>
        <fullName evidence="1">Tc toxin complex TcA C-terminal TcB-binding domain-containing protein</fullName>
    </recommendedName>
</protein>
<proteinExistence type="predicted"/>
<dbReference type="AlphaFoldDB" id="A0A1L9S6U9"/>
<accession>A0A1L9S6U9</accession>
<dbReference type="Pfam" id="PF18276">
    <property type="entry name" value="TcA_TcB_BD"/>
    <property type="match status" value="1"/>
</dbReference>